<dbReference type="AlphaFoldDB" id="A0A061I0R2"/>
<feature type="region of interest" description="Disordered" evidence="1">
    <location>
        <begin position="82"/>
        <end position="127"/>
    </location>
</feature>
<proteinExistence type="predicted"/>
<evidence type="ECO:0000256" key="1">
    <source>
        <dbReference type="SAM" id="MobiDB-lite"/>
    </source>
</evidence>
<organism evidence="2 3">
    <name type="scientific">Cricetulus griseus</name>
    <name type="common">Chinese hamster</name>
    <name type="synonym">Cricetulus barabensis griseus</name>
    <dbReference type="NCBI Taxonomy" id="10029"/>
    <lineage>
        <taxon>Eukaryota</taxon>
        <taxon>Metazoa</taxon>
        <taxon>Chordata</taxon>
        <taxon>Craniata</taxon>
        <taxon>Vertebrata</taxon>
        <taxon>Euteleostomi</taxon>
        <taxon>Mammalia</taxon>
        <taxon>Eutheria</taxon>
        <taxon>Euarchontoglires</taxon>
        <taxon>Glires</taxon>
        <taxon>Rodentia</taxon>
        <taxon>Myomorpha</taxon>
        <taxon>Muroidea</taxon>
        <taxon>Cricetidae</taxon>
        <taxon>Cricetinae</taxon>
        <taxon>Cricetulus</taxon>
    </lineage>
</organism>
<feature type="compositionally biased region" description="Polar residues" evidence="1">
    <location>
        <begin position="103"/>
        <end position="127"/>
    </location>
</feature>
<evidence type="ECO:0000313" key="2">
    <source>
        <dbReference type="EMBL" id="ERE68064.1"/>
    </source>
</evidence>
<protein>
    <submittedName>
        <fullName evidence="2">E3 ubiquitin-protein ligase</fullName>
    </submittedName>
</protein>
<gene>
    <name evidence="2" type="ORF">H671_7g18226</name>
</gene>
<name>A0A061I0R2_CRIGR</name>
<sequence>CEHLAQIENLMQSLEEHIDDLAEQQYPNEVAPRIQLLRCRGPAALTKMVMAVILGRQHSTTTADTDMLWIFYVVVSCQQGGTRSLESFTDPGRNGYEARDGSRSSLPASSEVQDNDTIQNKGLLTSP</sequence>
<feature type="non-terminal residue" evidence="2">
    <location>
        <position position="1"/>
    </location>
</feature>
<accession>A0A061I0R2</accession>
<dbReference type="EMBL" id="KE682060">
    <property type="protein sequence ID" value="ERE68064.1"/>
    <property type="molecule type" value="Genomic_DNA"/>
</dbReference>
<reference evidence="3" key="1">
    <citation type="journal article" date="2013" name="Nat. Biotechnol.">
        <title>Chinese hamster genome sequenced from sorted chromosomes.</title>
        <authorList>
            <person name="Brinkrolf K."/>
            <person name="Rupp O."/>
            <person name="Laux H."/>
            <person name="Kollin F."/>
            <person name="Ernst W."/>
            <person name="Linke B."/>
            <person name="Kofler R."/>
            <person name="Romand S."/>
            <person name="Hesse F."/>
            <person name="Budach W.E."/>
            <person name="Galosy S."/>
            <person name="Muller D."/>
            <person name="Noll T."/>
            <person name="Wienberg J."/>
            <person name="Jostock T."/>
            <person name="Leonard M."/>
            <person name="Grillari J."/>
            <person name="Tauch A."/>
            <person name="Goesmann A."/>
            <person name="Helk B."/>
            <person name="Mott J.E."/>
            <person name="Puhler A."/>
            <person name="Borth N."/>
        </authorList>
    </citation>
    <scope>NUCLEOTIDE SEQUENCE [LARGE SCALE GENOMIC DNA]</scope>
    <source>
        <strain evidence="3">17A/GY</strain>
    </source>
</reference>
<dbReference type="Proteomes" id="UP000030759">
    <property type="component" value="Unassembled WGS sequence"/>
</dbReference>
<evidence type="ECO:0000313" key="3">
    <source>
        <dbReference type="Proteomes" id="UP000030759"/>
    </source>
</evidence>